<sequence>MTNPRTNKTRKTTNKTFATIAAVPASPPKPNAAAIKAITKNVKAQPNIIFSSSFNLDFREHEHRDLCERNLEESDYRAECELSDRYLSQKREKSRLCRWHY</sequence>
<proteinExistence type="predicted"/>
<dbReference type="EMBL" id="BX294152">
    <property type="protein sequence ID" value="CAD77083.1"/>
    <property type="molecule type" value="Genomic_DNA"/>
</dbReference>
<dbReference type="EnsemblBacteria" id="CAD77083">
    <property type="protein sequence ID" value="CAD77083"/>
    <property type="gene ID" value="RB10951"/>
</dbReference>
<evidence type="ECO:0000313" key="1">
    <source>
        <dbReference type="EMBL" id="CAD77083.1"/>
    </source>
</evidence>
<reference evidence="1 2" key="1">
    <citation type="journal article" date="2003" name="Proc. Natl. Acad. Sci. U.S.A.">
        <title>Complete genome sequence of the marine planctomycete Pirellula sp. strain 1.</title>
        <authorList>
            <person name="Gloeckner F.O."/>
            <person name="Kube M."/>
            <person name="Bauer M."/>
            <person name="Teeling H."/>
            <person name="Lombardot T."/>
            <person name="Ludwig W."/>
            <person name="Gade D."/>
            <person name="Beck A."/>
            <person name="Borzym K."/>
            <person name="Heitmann K."/>
            <person name="Rabus R."/>
            <person name="Schlesner H."/>
            <person name="Amann R."/>
            <person name="Reinhardt R."/>
        </authorList>
    </citation>
    <scope>NUCLEOTIDE SEQUENCE [LARGE SCALE GENOMIC DNA]</scope>
    <source>
        <strain evidence="2">DSM 10527 / NCIMB 13988 / SH1</strain>
    </source>
</reference>
<dbReference type="KEGG" id="rba:RB10951"/>
<accession>Q7UJZ8</accession>
<dbReference type="AlphaFoldDB" id="Q7UJZ8"/>
<organism evidence="1 2">
    <name type="scientific">Rhodopirellula baltica (strain DSM 10527 / NCIMB 13988 / SH1)</name>
    <dbReference type="NCBI Taxonomy" id="243090"/>
    <lineage>
        <taxon>Bacteria</taxon>
        <taxon>Pseudomonadati</taxon>
        <taxon>Planctomycetota</taxon>
        <taxon>Planctomycetia</taxon>
        <taxon>Pirellulales</taxon>
        <taxon>Pirellulaceae</taxon>
        <taxon>Rhodopirellula</taxon>
    </lineage>
</organism>
<dbReference type="HOGENOM" id="CLU_2289434_0_0_0"/>
<dbReference type="InParanoid" id="Q7UJZ8"/>
<protein>
    <submittedName>
        <fullName evidence="1">Uncharacterized protein</fullName>
    </submittedName>
</protein>
<evidence type="ECO:0000313" key="2">
    <source>
        <dbReference type="Proteomes" id="UP000001025"/>
    </source>
</evidence>
<gene>
    <name evidence="1" type="ordered locus">RB10951</name>
</gene>
<keyword evidence="2" id="KW-1185">Reference proteome</keyword>
<dbReference type="Proteomes" id="UP000001025">
    <property type="component" value="Chromosome"/>
</dbReference>
<name>Q7UJZ8_RHOBA</name>